<evidence type="ECO:0000313" key="12">
    <source>
        <dbReference type="EMBL" id="MEQ6355840.1"/>
    </source>
</evidence>
<keyword evidence="1 11" id="KW-0813">Transport</keyword>
<protein>
    <recommendedName>
        <fullName evidence="11">Potassium-transporting ATPase KdpC subunit</fullName>
    </recommendedName>
    <alternativeName>
        <fullName evidence="11">ATP phosphohydrolase [potassium-transporting] C chain</fullName>
    </alternativeName>
    <alternativeName>
        <fullName evidence="11">Potassium-binding and translocating subunit C</fullName>
    </alternativeName>
    <alternativeName>
        <fullName evidence="11">Potassium-translocating ATPase C chain</fullName>
    </alternativeName>
</protein>
<keyword evidence="6 11" id="KW-0067">ATP-binding</keyword>
<comment type="subcellular location">
    <subcellularLocation>
        <location evidence="11">Cell membrane</location>
        <topology evidence="11">Single-pass membrane protein</topology>
    </subcellularLocation>
</comment>
<keyword evidence="3 11" id="KW-0633">Potassium transport</keyword>
<evidence type="ECO:0000256" key="1">
    <source>
        <dbReference type="ARBA" id="ARBA00022448"/>
    </source>
</evidence>
<comment type="function">
    <text evidence="11">Part of the high-affinity ATP-driven potassium transport (or Kdp) system, which catalyzes the hydrolysis of ATP coupled with the electrogenic transport of potassium into the cytoplasm. This subunit acts as a catalytic chaperone that increases the ATP-binding affinity of the ATP-hydrolyzing subunit KdpB by the formation of a transient KdpB/KdpC/ATP ternary complex.</text>
</comment>
<dbReference type="PIRSF" id="PIRSF001296">
    <property type="entry name" value="K_ATPase_KdpC"/>
    <property type="match status" value="1"/>
</dbReference>
<evidence type="ECO:0000256" key="3">
    <source>
        <dbReference type="ARBA" id="ARBA00022538"/>
    </source>
</evidence>
<evidence type="ECO:0000313" key="13">
    <source>
        <dbReference type="Proteomes" id="UP001478862"/>
    </source>
</evidence>
<keyword evidence="9 11" id="KW-0406">Ion transport</keyword>
<evidence type="ECO:0000256" key="4">
    <source>
        <dbReference type="ARBA" id="ARBA00022692"/>
    </source>
</evidence>
<evidence type="ECO:0000256" key="5">
    <source>
        <dbReference type="ARBA" id="ARBA00022741"/>
    </source>
</evidence>
<evidence type="ECO:0000256" key="2">
    <source>
        <dbReference type="ARBA" id="ARBA00022475"/>
    </source>
</evidence>
<dbReference type="PANTHER" id="PTHR30042">
    <property type="entry name" value="POTASSIUM-TRANSPORTING ATPASE C CHAIN"/>
    <property type="match status" value="1"/>
</dbReference>
<dbReference type="EMBL" id="JBEGDG010000010">
    <property type="protein sequence ID" value="MEQ6355840.1"/>
    <property type="molecule type" value="Genomic_DNA"/>
</dbReference>
<keyword evidence="4 11" id="KW-0812">Transmembrane</keyword>
<keyword evidence="2 11" id="KW-1003">Cell membrane</keyword>
<dbReference type="Proteomes" id="UP001478862">
    <property type="component" value="Unassembled WGS sequence"/>
</dbReference>
<evidence type="ECO:0000256" key="7">
    <source>
        <dbReference type="ARBA" id="ARBA00022958"/>
    </source>
</evidence>
<dbReference type="InterPro" id="IPR003820">
    <property type="entry name" value="KdpC"/>
</dbReference>
<accession>A0ABV1MTK4</accession>
<evidence type="ECO:0000256" key="10">
    <source>
        <dbReference type="ARBA" id="ARBA00023136"/>
    </source>
</evidence>
<dbReference type="RefSeq" id="WP_349660363.1">
    <property type="nucleotide sequence ID" value="NZ_JBEGDG010000010.1"/>
</dbReference>
<organism evidence="12 13">
    <name type="scientific">Lysinibacillus zambalensis</name>
    <dbReference type="NCBI Taxonomy" id="3160866"/>
    <lineage>
        <taxon>Bacteria</taxon>
        <taxon>Bacillati</taxon>
        <taxon>Bacillota</taxon>
        <taxon>Bacilli</taxon>
        <taxon>Bacillales</taxon>
        <taxon>Bacillaceae</taxon>
        <taxon>Lysinibacillus</taxon>
    </lineage>
</organism>
<dbReference type="PANTHER" id="PTHR30042:SF2">
    <property type="entry name" value="POTASSIUM-TRANSPORTING ATPASE KDPC SUBUNIT"/>
    <property type="match status" value="1"/>
</dbReference>
<proteinExistence type="inferred from homology"/>
<gene>
    <name evidence="11 12" type="primary">kdpC</name>
    <name evidence="12" type="ORF">ABNX05_14520</name>
</gene>
<keyword evidence="13" id="KW-1185">Reference proteome</keyword>
<reference evidence="12 13" key="1">
    <citation type="submission" date="2024-06" db="EMBL/GenBank/DDBJ databases">
        <title>Lysinibacillus zambalefons sp. nov., a Novel Firmicute Isolated from the Poon Bato Zambales Hyperalkaline Spring.</title>
        <authorList>
            <person name="Aja J.A."/>
            <person name="Lazaro J.E.H."/>
            <person name="Llorin L.D."/>
            <person name="Lim K.R."/>
            <person name="Teodosio J."/>
            <person name="Dalisay D.S."/>
        </authorList>
    </citation>
    <scope>NUCLEOTIDE SEQUENCE [LARGE SCALE GENOMIC DNA]</scope>
    <source>
        <strain evidence="12 13">M3</strain>
    </source>
</reference>
<sequence>MRKFFENSKQAILITLTMFVLCGFIYPFAVTALAQGLFHHKANGSLIETDGEAVGSELIGQAFTAPEYFWGRVSSANYNVYMKEDTIPDEEGRVNYSGVSSGTFNYAPSNPELEKRIEADIEKFLLANPSVKRQDIPADLMTASGSGLDPHISVKAAEIQVERIAQASGLSEGEIEKIIETNTEERALGIFGENKVNYLMANLDIMKKIEGKEARK</sequence>
<comment type="similarity">
    <text evidence="11">Belongs to the KdpC family.</text>
</comment>
<dbReference type="HAMAP" id="MF_00276">
    <property type="entry name" value="KdpC"/>
    <property type="match status" value="1"/>
</dbReference>
<dbReference type="Pfam" id="PF02669">
    <property type="entry name" value="KdpC"/>
    <property type="match status" value="1"/>
</dbReference>
<dbReference type="NCBIfam" id="TIGR00681">
    <property type="entry name" value="kdpC"/>
    <property type="match status" value="1"/>
</dbReference>
<keyword evidence="5 11" id="KW-0547">Nucleotide-binding</keyword>
<keyword evidence="8 11" id="KW-1133">Transmembrane helix</keyword>
<comment type="caution">
    <text evidence="12">The sequence shown here is derived from an EMBL/GenBank/DDBJ whole genome shotgun (WGS) entry which is preliminary data.</text>
</comment>
<evidence type="ECO:0000256" key="6">
    <source>
        <dbReference type="ARBA" id="ARBA00022840"/>
    </source>
</evidence>
<evidence type="ECO:0000256" key="8">
    <source>
        <dbReference type="ARBA" id="ARBA00022989"/>
    </source>
</evidence>
<comment type="subunit">
    <text evidence="11">The system is composed of three essential subunits: KdpA, KdpB and KdpC.</text>
</comment>
<evidence type="ECO:0000256" key="9">
    <source>
        <dbReference type="ARBA" id="ARBA00023065"/>
    </source>
</evidence>
<keyword evidence="7 11" id="KW-0630">Potassium</keyword>
<keyword evidence="10 11" id="KW-0472">Membrane</keyword>
<evidence type="ECO:0000256" key="11">
    <source>
        <dbReference type="HAMAP-Rule" id="MF_00276"/>
    </source>
</evidence>
<name>A0ABV1MTK4_9BACI</name>